<feature type="transmembrane region" description="Helical" evidence="1">
    <location>
        <begin position="281"/>
        <end position="302"/>
    </location>
</feature>
<feature type="transmembrane region" description="Helical" evidence="1">
    <location>
        <begin position="445"/>
        <end position="462"/>
    </location>
</feature>
<feature type="transmembrane region" description="Helical" evidence="1">
    <location>
        <begin position="333"/>
        <end position="362"/>
    </location>
</feature>
<dbReference type="GeneID" id="84816772"/>
<sequence length="569" mass="66574">MTKIIPSENLKDKIESFKLEEYEQNIKDAVRKDENSEECLLLLIEKDKTEGWAICYIYDSVQDIVILEDIVHYTKSEEYIEQIDKCELKDTQKHERDILKKVVNYISCKSNQKQKTVCEKSQLRRLRKDVLDNPWHTISETKDNKVEIVYEFNPDSDTLNLKKILNLQADSNEGKRIKCIWLFDMFVLLSIFIISCCSLRGLIINIYTNSNNYGWQDIVMIIVSIMVFILYLVFMVWLGWYRWVNRDKRRFKARKDASLSERWDILLQSSNDWSQQFAVDIFYFMILCVIGNIAIYICGALVVHGLNWMPYVLNIYCLVGILSVFIRIIKSPIWMVILCIIVLAFVFALNIWAGITAFVGVWEILLTKQFWILYNGGEVPNYLVNLTEKGKIRIEVNLFKIKVSTSILVFMAYVCIELIQGFLWLFEYIRRNQCSPILRIIDKNYTIIVVSLIVAGFFWYFSRRVVKYFYYGGTHAVKKDGLMFMLYGSIYRGVKEVEKPIFKEKVGLSIAYLDKINPIHLLENSEALPKDIKVSVEKVNQPNKCKVIVIMPDLTVHSGIVEFEPEIAP</sequence>
<feature type="transmembrane region" description="Helical" evidence="1">
    <location>
        <begin position="407"/>
        <end position="425"/>
    </location>
</feature>
<dbReference type="Proteomes" id="UP000019050">
    <property type="component" value="Unassembled WGS sequence"/>
</dbReference>
<evidence type="ECO:0000313" key="3">
    <source>
        <dbReference type="Proteomes" id="UP000019050"/>
    </source>
</evidence>
<dbReference type="HOGENOM" id="CLU_478699_0_0_9"/>
<proteinExistence type="predicted"/>
<evidence type="ECO:0000313" key="2">
    <source>
        <dbReference type="EMBL" id="ESK65948.1"/>
    </source>
</evidence>
<gene>
    <name evidence="2" type="ORF">GCWU000182_000682</name>
</gene>
<comment type="caution">
    <text evidence="2">The sequence shown here is derived from an EMBL/GenBank/DDBJ whole genome shotgun (WGS) entry which is preliminary data.</text>
</comment>
<keyword evidence="1" id="KW-0812">Transmembrane</keyword>
<dbReference type="RefSeq" id="WP_023391333.1">
    <property type="nucleotide sequence ID" value="NZ_KI535340.1"/>
</dbReference>
<dbReference type="STRING" id="592010.GCWU000182_000682"/>
<feature type="transmembrane region" description="Helical" evidence="1">
    <location>
        <begin position="181"/>
        <end position="206"/>
    </location>
</feature>
<feature type="transmembrane region" description="Helical" evidence="1">
    <location>
        <begin position="218"/>
        <end position="240"/>
    </location>
</feature>
<keyword evidence="1" id="KW-0472">Membrane</keyword>
<feature type="transmembrane region" description="Helical" evidence="1">
    <location>
        <begin position="308"/>
        <end position="326"/>
    </location>
</feature>
<protein>
    <submittedName>
        <fullName evidence="2">Uncharacterized protein</fullName>
    </submittedName>
</protein>
<keyword evidence="3" id="KW-1185">Reference proteome</keyword>
<reference evidence="2" key="1">
    <citation type="submission" date="2013-06" db="EMBL/GenBank/DDBJ databases">
        <authorList>
            <person name="Weinstock G."/>
            <person name="Sodergren E."/>
            <person name="Clifton S."/>
            <person name="Fulton L."/>
            <person name="Fulton B."/>
            <person name="Courtney L."/>
            <person name="Fronick C."/>
            <person name="Harrison M."/>
            <person name="Strong C."/>
            <person name="Farmer C."/>
            <person name="Delahaunty K."/>
            <person name="Markovic C."/>
            <person name="Hall O."/>
            <person name="Minx P."/>
            <person name="Tomlinson C."/>
            <person name="Mitreva M."/>
            <person name="Nelson J."/>
            <person name="Hou S."/>
            <person name="Wollam A."/>
            <person name="Pepin K.H."/>
            <person name="Johnson M."/>
            <person name="Bhonagiri V."/>
            <person name="Nash W.E."/>
            <person name="Warren W."/>
            <person name="Chinwalla A."/>
            <person name="Mardis E.R."/>
            <person name="Wilson R.K."/>
        </authorList>
    </citation>
    <scope>NUCLEOTIDE SEQUENCE [LARGE SCALE GENOMIC DNA]</scope>
    <source>
        <strain evidence="2">ATCC 49176</strain>
    </source>
</reference>
<accession>W1Q3Z5</accession>
<name>W1Q3Z5_ABIDE</name>
<keyword evidence="1" id="KW-1133">Transmembrane helix</keyword>
<dbReference type="EMBL" id="ACIN03000004">
    <property type="protein sequence ID" value="ESK65948.1"/>
    <property type="molecule type" value="Genomic_DNA"/>
</dbReference>
<evidence type="ECO:0000256" key="1">
    <source>
        <dbReference type="SAM" id="Phobius"/>
    </source>
</evidence>
<dbReference type="AlphaFoldDB" id="W1Q3Z5"/>
<organism evidence="2 3">
    <name type="scientific">Abiotrophia defectiva ATCC 49176</name>
    <dbReference type="NCBI Taxonomy" id="592010"/>
    <lineage>
        <taxon>Bacteria</taxon>
        <taxon>Bacillati</taxon>
        <taxon>Bacillota</taxon>
        <taxon>Bacilli</taxon>
        <taxon>Lactobacillales</taxon>
        <taxon>Aerococcaceae</taxon>
        <taxon>Abiotrophia</taxon>
    </lineage>
</organism>